<evidence type="ECO:0000259" key="8">
    <source>
        <dbReference type="PROSITE" id="PS51384"/>
    </source>
</evidence>
<feature type="transmembrane region" description="Helical" evidence="7">
    <location>
        <begin position="238"/>
        <end position="261"/>
    </location>
</feature>
<gene>
    <name evidence="9" type="ORF">COHA_000503</name>
</gene>
<dbReference type="PROSITE" id="PS51384">
    <property type="entry name" value="FAD_FR"/>
    <property type="match status" value="1"/>
</dbReference>
<dbReference type="CDD" id="cd06186">
    <property type="entry name" value="NOX_Duox_like_FAD_NADP"/>
    <property type="match status" value="1"/>
</dbReference>
<dbReference type="InterPro" id="IPR013121">
    <property type="entry name" value="Fe_red_NAD-bd_6"/>
</dbReference>
<dbReference type="SUPFAM" id="SSF52343">
    <property type="entry name" value="Ferredoxin reductase-like, C-terminal NADP-linked domain"/>
    <property type="match status" value="1"/>
</dbReference>
<dbReference type="AlphaFoldDB" id="A0AAD5DWX6"/>
<dbReference type="Pfam" id="PF01794">
    <property type="entry name" value="Ferric_reduct"/>
    <property type="match status" value="1"/>
</dbReference>
<dbReference type="GO" id="GO:0016491">
    <property type="term" value="F:oxidoreductase activity"/>
    <property type="evidence" value="ECO:0007669"/>
    <property type="project" value="UniProtKB-KW"/>
</dbReference>
<sequence>MAALAALALQAFIAACGLAFLAFLLIQPSDKYDRSTVPDSLAISELEGRSVLEMVMTWGTVLAATLAALLLRRALAPRPAAAPSAALRKVERALAWQLPPRAFLANWCGGLSLGEALLVLAWLALNGWWLGFTLQRNLDKALDSLGWQERVGKAGLSFGQLLAPNLMLLFMPVPHTSLFPWLTGLSRNQLIRYHRWMGHGTMWILTTHAVLYYVYWATSSTAGGFWDNFSLWRDKSEVSNLAGSLAFFFGLALWATALTWFRRRFYTVFFRFHIVCFAGFFLLSCAHYSRCWLYFAPGLLLYAADLALRAGQLGNATTVTAATVEEHAAVATIQMKADKALALRPLQEVWLMVPSISRFQWHPFTVAGTADGVLTLHVKRYGPFTKALLNGLRRRRPTTVRVAGPIGCETTADCQLLPTASWERHEVLVLFGGGVGITALLSMLRAMAERRAAGQAASLPRRVYCIWAARTLGEFKSLDAPLLDAAGQPNSWLQLRLHHTVGQSARSLDVAPLAPAMTARFSFVERAERRSGDTEDGGARGGQPSPASFKEVQMTKSDSALERSSADGSTSSGSEGLSTARGPAGMPPRRRVVHPHRESGASPYFWSLLRPLQPKSFGAAHLAAVYVLTYLGAFCAALLAASYASQNVQQWQAGMLYCGLLTAMALGLPFGLAVFPVHAARYMRAAAAARRGGPEAQPELVAPFQDEVDEQLLLDRGTLRLRGSGAALPVQGGRPDFEGLLREVNEECPPACGTIGVYVGGPKGLNTAVQLAVSNLNARRSTASTYFELHRETVEL</sequence>
<dbReference type="InterPro" id="IPR013130">
    <property type="entry name" value="Fe3_Rdtase_TM_dom"/>
</dbReference>
<feature type="transmembrane region" description="Helical" evidence="7">
    <location>
        <begin position="102"/>
        <end position="125"/>
    </location>
</feature>
<dbReference type="PANTHER" id="PTHR11972">
    <property type="entry name" value="NADPH OXIDASE"/>
    <property type="match status" value="1"/>
</dbReference>
<dbReference type="Gene3D" id="3.40.50.80">
    <property type="entry name" value="Nucleotide-binding domain of ferredoxin-NADP reductase (FNR) module"/>
    <property type="match status" value="2"/>
</dbReference>
<dbReference type="Pfam" id="PF08022">
    <property type="entry name" value="FAD_binding_8"/>
    <property type="match status" value="1"/>
</dbReference>
<feature type="domain" description="FAD-binding FR-type" evidence="8">
    <location>
        <begin position="306"/>
        <end position="412"/>
    </location>
</feature>
<feature type="transmembrane region" description="Helical" evidence="7">
    <location>
        <begin position="166"/>
        <end position="184"/>
    </location>
</feature>
<proteinExistence type="predicted"/>
<dbReference type="Proteomes" id="UP001205105">
    <property type="component" value="Unassembled WGS sequence"/>
</dbReference>
<accession>A0AAD5DWX6</accession>
<dbReference type="SFLD" id="SFLDG01168">
    <property type="entry name" value="Ferric_reductase_subgroup_(FRE"/>
    <property type="match status" value="1"/>
</dbReference>
<feature type="compositionally biased region" description="Basic and acidic residues" evidence="6">
    <location>
        <begin position="524"/>
        <end position="533"/>
    </location>
</feature>
<keyword evidence="4" id="KW-0560">Oxidoreductase</keyword>
<feature type="region of interest" description="Disordered" evidence="6">
    <location>
        <begin position="524"/>
        <end position="595"/>
    </location>
</feature>
<organism evidence="9 10">
    <name type="scientific">Chlorella ohadii</name>
    <dbReference type="NCBI Taxonomy" id="2649997"/>
    <lineage>
        <taxon>Eukaryota</taxon>
        <taxon>Viridiplantae</taxon>
        <taxon>Chlorophyta</taxon>
        <taxon>core chlorophytes</taxon>
        <taxon>Trebouxiophyceae</taxon>
        <taxon>Chlorellales</taxon>
        <taxon>Chlorellaceae</taxon>
        <taxon>Chlorella clade</taxon>
        <taxon>Chlorella</taxon>
    </lineage>
</organism>
<evidence type="ECO:0000256" key="7">
    <source>
        <dbReference type="SAM" id="Phobius"/>
    </source>
</evidence>
<keyword evidence="5 7" id="KW-0472">Membrane</keyword>
<evidence type="ECO:0000313" key="10">
    <source>
        <dbReference type="Proteomes" id="UP001205105"/>
    </source>
</evidence>
<feature type="transmembrane region" description="Helical" evidence="7">
    <location>
        <begin position="50"/>
        <end position="71"/>
    </location>
</feature>
<dbReference type="SUPFAM" id="SSF63380">
    <property type="entry name" value="Riboflavin synthase domain-like"/>
    <property type="match status" value="1"/>
</dbReference>
<keyword evidence="2 7" id="KW-0812">Transmembrane</keyword>
<dbReference type="Pfam" id="PF08030">
    <property type="entry name" value="NAD_binding_6"/>
    <property type="match status" value="1"/>
</dbReference>
<dbReference type="InterPro" id="IPR039261">
    <property type="entry name" value="FNR_nucleotide-bd"/>
</dbReference>
<evidence type="ECO:0000256" key="5">
    <source>
        <dbReference type="ARBA" id="ARBA00023136"/>
    </source>
</evidence>
<comment type="subcellular location">
    <subcellularLocation>
        <location evidence="1">Membrane</location>
        <topology evidence="1">Multi-pass membrane protein</topology>
    </subcellularLocation>
</comment>
<evidence type="ECO:0000313" key="9">
    <source>
        <dbReference type="EMBL" id="KAI7845957.1"/>
    </source>
</evidence>
<reference evidence="9" key="1">
    <citation type="submission" date="2020-11" db="EMBL/GenBank/DDBJ databases">
        <title>Chlorella ohadii genome sequencing and assembly.</title>
        <authorList>
            <person name="Murik O."/>
            <person name="Treves H."/>
            <person name="Kedem I."/>
            <person name="Shotland Y."/>
            <person name="Kaplan A."/>
        </authorList>
    </citation>
    <scope>NUCLEOTIDE SEQUENCE</scope>
    <source>
        <strain evidence="9">1</strain>
    </source>
</reference>
<dbReference type="SFLD" id="SFLDS00052">
    <property type="entry name" value="Ferric_Reductase_Domain"/>
    <property type="match status" value="1"/>
</dbReference>
<evidence type="ECO:0000256" key="6">
    <source>
        <dbReference type="SAM" id="MobiDB-lite"/>
    </source>
</evidence>
<keyword evidence="3 7" id="KW-1133">Transmembrane helix</keyword>
<feature type="transmembrane region" description="Helical" evidence="7">
    <location>
        <begin position="619"/>
        <end position="642"/>
    </location>
</feature>
<dbReference type="GO" id="GO:0005886">
    <property type="term" value="C:plasma membrane"/>
    <property type="evidence" value="ECO:0007669"/>
    <property type="project" value="TreeGrafter"/>
</dbReference>
<dbReference type="InterPro" id="IPR017927">
    <property type="entry name" value="FAD-bd_FR_type"/>
</dbReference>
<evidence type="ECO:0000256" key="4">
    <source>
        <dbReference type="ARBA" id="ARBA00023002"/>
    </source>
</evidence>
<comment type="caution">
    <text evidence="9">The sequence shown here is derived from an EMBL/GenBank/DDBJ whole genome shotgun (WGS) entry which is preliminary data.</text>
</comment>
<dbReference type="InterPro" id="IPR017938">
    <property type="entry name" value="Riboflavin_synthase-like_b-brl"/>
</dbReference>
<evidence type="ECO:0000256" key="3">
    <source>
        <dbReference type="ARBA" id="ARBA00022989"/>
    </source>
</evidence>
<evidence type="ECO:0000256" key="2">
    <source>
        <dbReference type="ARBA" id="ARBA00022692"/>
    </source>
</evidence>
<protein>
    <recommendedName>
        <fullName evidence="8">FAD-binding FR-type domain-containing protein</fullName>
    </recommendedName>
</protein>
<feature type="transmembrane region" description="Helical" evidence="7">
    <location>
        <begin position="196"/>
        <end position="218"/>
    </location>
</feature>
<keyword evidence="10" id="KW-1185">Reference proteome</keyword>
<dbReference type="InterPro" id="IPR013112">
    <property type="entry name" value="FAD-bd_8"/>
</dbReference>
<feature type="transmembrane region" description="Helical" evidence="7">
    <location>
        <begin position="654"/>
        <end position="675"/>
    </location>
</feature>
<dbReference type="PANTHER" id="PTHR11972:SF69">
    <property type="entry name" value="FERRIC REDUCTION OXIDASE 6-RELATED"/>
    <property type="match status" value="1"/>
</dbReference>
<dbReference type="EMBL" id="JADXDR010000011">
    <property type="protein sequence ID" value="KAI7845957.1"/>
    <property type="molecule type" value="Genomic_DNA"/>
</dbReference>
<evidence type="ECO:0000256" key="1">
    <source>
        <dbReference type="ARBA" id="ARBA00004141"/>
    </source>
</evidence>
<name>A0AAD5DWX6_9CHLO</name>
<feature type="transmembrane region" description="Helical" evidence="7">
    <location>
        <begin position="268"/>
        <end position="289"/>
    </location>
</feature>
<dbReference type="InterPro" id="IPR050369">
    <property type="entry name" value="RBOH/FRE"/>
</dbReference>
<feature type="compositionally biased region" description="Low complexity" evidence="6">
    <location>
        <begin position="566"/>
        <end position="584"/>
    </location>
</feature>